<sequence length="87" mass="9255">MKNKRRAKHQMAYPVESIESYRSGCSGTFTHQDFAGHKGTINTGDVQDKRTSVEVGKGGVNEHAGKGHHSGSGTNVNIGHKGVGVHT</sequence>
<reference evidence="2 3" key="2">
    <citation type="journal article" date="2017" name="Genome Biol.">
        <title>New reference genome sequences of hot pepper reveal the massive evolution of plant disease-resistance genes by retroduplication.</title>
        <authorList>
            <person name="Kim S."/>
            <person name="Park J."/>
            <person name="Yeom S.I."/>
            <person name="Kim Y.M."/>
            <person name="Seo E."/>
            <person name="Kim K.T."/>
            <person name="Kim M.S."/>
            <person name="Lee J.M."/>
            <person name="Cheong K."/>
            <person name="Shin H.S."/>
            <person name="Kim S.B."/>
            <person name="Han K."/>
            <person name="Lee J."/>
            <person name="Park M."/>
            <person name="Lee H.A."/>
            <person name="Lee H.Y."/>
            <person name="Lee Y."/>
            <person name="Oh S."/>
            <person name="Lee J.H."/>
            <person name="Choi E."/>
            <person name="Choi E."/>
            <person name="Lee S.E."/>
            <person name="Jeon J."/>
            <person name="Kim H."/>
            <person name="Choi G."/>
            <person name="Song H."/>
            <person name="Lee J."/>
            <person name="Lee S.C."/>
            <person name="Kwon J.K."/>
            <person name="Lee H.Y."/>
            <person name="Koo N."/>
            <person name="Hong Y."/>
            <person name="Kim R.W."/>
            <person name="Kang W.H."/>
            <person name="Huh J.H."/>
            <person name="Kang B.C."/>
            <person name="Yang T.J."/>
            <person name="Lee Y.H."/>
            <person name="Bennetzen J.L."/>
            <person name="Choi D."/>
        </authorList>
    </citation>
    <scope>NUCLEOTIDE SEQUENCE [LARGE SCALE GENOMIC DNA]</scope>
    <source>
        <strain evidence="3">cv. CM334</strain>
    </source>
</reference>
<dbReference type="EMBL" id="AYRZ02000002">
    <property type="protein sequence ID" value="PHT89313.1"/>
    <property type="molecule type" value="Genomic_DNA"/>
</dbReference>
<evidence type="ECO:0000313" key="2">
    <source>
        <dbReference type="EMBL" id="PHT89313.1"/>
    </source>
</evidence>
<dbReference type="Gramene" id="PHT89313">
    <property type="protein sequence ID" value="PHT89313"/>
    <property type="gene ID" value="T459_04426"/>
</dbReference>
<evidence type="ECO:0000256" key="1">
    <source>
        <dbReference type="SAM" id="MobiDB-lite"/>
    </source>
</evidence>
<accession>A0A2G3A538</accession>
<reference evidence="2 3" key="1">
    <citation type="journal article" date="2014" name="Nat. Genet.">
        <title>Genome sequence of the hot pepper provides insights into the evolution of pungency in Capsicum species.</title>
        <authorList>
            <person name="Kim S."/>
            <person name="Park M."/>
            <person name="Yeom S.I."/>
            <person name="Kim Y.M."/>
            <person name="Lee J.M."/>
            <person name="Lee H.A."/>
            <person name="Seo E."/>
            <person name="Choi J."/>
            <person name="Cheong K."/>
            <person name="Kim K.T."/>
            <person name="Jung K."/>
            <person name="Lee G.W."/>
            <person name="Oh S.K."/>
            <person name="Bae C."/>
            <person name="Kim S.B."/>
            <person name="Lee H.Y."/>
            <person name="Kim S.Y."/>
            <person name="Kim M.S."/>
            <person name="Kang B.C."/>
            <person name="Jo Y.D."/>
            <person name="Yang H.B."/>
            <person name="Jeong H.J."/>
            <person name="Kang W.H."/>
            <person name="Kwon J.K."/>
            <person name="Shin C."/>
            <person name="Lim J.Y."/>
            <person name="Park J.H."/>
            <person name="Huh J.H."/>
            <person name="Kim J.S."/>
            <person name="Kim B.D."/>
            <person name="Cohen O."/>
            <person name="Paran I."/>
            <person name="Suh M.C."/>
            <person name="Lee S.B."/>
            <person name="Kim Y.K."/>
            <person name="Shin Y."/>
            <person name="Noh S.J."/>
            <person name="Park J."/>
            <person name="Seo Y.S."/>
            <person name="Kwon S.Y."/>
            <person name="Kim H.A."/>
            <person name="Park J.M."/>
            <person name="Kim H.J."/>
            <person name="Choi S.B."/>
            <person name="Bosland P.W."/>
            <person name="Reeves G."/>
            <person name="Jo S.H."/>
            <person name="Lee B.W."/>
            <person name="Cho H.T."/>
            <person name="Choi H.S."/>
            <person name="Lee M.S."/>
            <person name="Yu Y."/>
            <person name="Do Choi Y."/>
            <person name="Park B.S."/>
            <person name="van Deynze A."/>
            <person name="Ashrafi H."/>
            <person name="Hill T."/>
            <person name="Kim W.T."/>
            <person name="Pai H.S."/>
            <person name="Ahn H.K."/>
            <person name="Yeam I."/>
            <person name="Giovannoni J.J."/>
            <person name="Rose J.K."/>
            <person name="Sorensen I."/>
            <person name="Lee S.J."/>
            <person name="Kim R.W."/>
            <person name="Choi I.Y."/>
            <person name="Choi B.S."/>
            <person name="Lim J.S."/>
            <person name="Lee Y.H."/>
            <person name="Choi D."/>
        </authorList>
    </citation>
    <scope>NUCLEOTIDE SEQUENCE [LARGE SCALE GENOMIC DNA]</scope>
    <source>
        <strain evidence="3">cv. CM334</strain>
    </source>
</reference>
<keyword evidence="3" id="KW-1185">Reference proteome</keyword>
<proteinExistence type="predicted"/>
<protein>
    <submittedName>
        <fullName evidence="2">Uncharacterized protein</fullName>
    </submittedName>
</protein>
<dbReference type="Proteomes" id="UP000222542">
    <property type="component" value="Unassembled WGS sequence"/>
</dbReference>
<feature type="region of interest" description="Disordered" evidence="1">
    <location>
        <begin position="57"/>
        <end position="87"/>
    </location>
</feature>
<comment type="caution">
    <text evidence="2">The sequence shown here is derived from an EMBL/GenBank/DDBJ whole genome shotgun (WGS) entry which is preliminary data.</text>
</comment>
<gene>
    <name evidence="2" type="ORF">T459_04426</name>
</gene>
<evidence type="ECO:0000313" key="3">
    <source>
        <dbReference type="Proteomes" id="UP000222542"/>
    </source>
</evidence>
<organism evidence="2 3">
    <name type="scientific">Capsicum annuum</name>
    <name type="common">Capsicum pepper</name>
    <dbReference type="NCBI Taxonomy" id="4072"/>
    <lineage>
        <taxon>Eukaryota</taxon>
        <taxon>Viridiplantae</taxon>
        <taxon>Streptophyta</taxon>
        <taxon>Embryophyta</taxon>
        <taxon>Tracheophyta</taxon>
        <taxon>Spermatophyta</taxon>
        <taxon>Magnoliopsida</taxon>
        <taxon>eudicotyledons</taxon>
        <taxon>Gunneridae</taxon>
        <taxon>Pentapetalae</taxon>
        <taxon>asterids</taxon>
        <taxon>lamiids</taxon>
        <taxon>Solanales</taxon>
        <taxon>Solanaceae</taxon>
        <taxon>Solanoideae</taxon>
        <taxon>Capsiceae</taxon>
        <taxon>Capsicum</taxon>
    </lineage>
</organism>
<name>A0A2G3A538_CAPAN</name>
<dbReference type="AlphaFoldDB" id="A0A2G3A538"/>